<protein>
    <submittedName>
        <fullName evidence="3">Uncharacterized protein</fullName>
    </submittedName>
</protein>
<feature type="signal peptide" evidence="2">
    <location>
        <begin position="1"/>
        <end position="22"/>
    </location>
</feature>
<dbReference type="Pfam" id="PF10718">
    <property type="entry name" value="Ycf34"/>
    <property type="match status" value="1"/>
</dbReference>
<organism evidence="3">
    <name type="scientific">Leptocylindrus aporus</name>
    <dbReference type="NCBI Taxonomy" id="1398097"/>
    <lineage>
        <taxon>Eukaryota</taxon>
        <taxon>Sar</taxon>
        <taxon>Stramenopiles</taxon>
        <taxon>Ochrophyta</taxon>
        <taxon>Bacillariophyta</taxon>
        <taxon>Coscinodiscophyceae</taxon>
        <taxon>Chaetocerotophycidae</taxon>
        <taxon>Leptocylindrales</taxon>
        <taxon>Leptocylindraceae</taxon>
        <taxon>Leptocylindrus</taxon>
    </lineage>
</organism>
<feature type="chain" id="PRO_5030959843" evidence="2">
    <location>
        <begin position="23"/>
        <end position="147"/>
    </location>
</feature>
<gene>
    <name evidence="3" type="ORF">LDAN0322_LOCUS637</name>
</gene>
<evidence type="ECO:0000256" key="1">
    <source>
        <dbReference type="SAM" id="MobiDB-lite"/>
    </source>
</evidence>
<evidence type="ECO:0000256" key="2">
    <source>
        <dbReference type="SAM" id="SignalP"/>
    </source>
</evidence>
<proteinExistence type="predicted"/>
<reference evidence="3" key="1">
    <citation type="submission" date="2021-01" db="EMBL/GenBank/DDBJ databases">
        <authorList>
            <person name="Corre E."/>
            <person name="Pelletier E."/>
            <person name="Niang G."/>
            <person name="Scheremetjew M."/>
            <person name="Finn R."/>
            <person name="Kale V."/>
            <person name="Holt S."/>
            <person name="Cochrane G."/>
            <person name="Meng A."/>
            <person name="Brown T."/>
            <person name="Cohen L."/>
        </authorList>
    </citation>
    <scope>NUCLEOTIDE SEQUENCE</scope>
    <source>
        <strain evidence="3">B651</strain>
    </source>
</reference>
<name>A0A7S0PK41_9STRA</name>
<dbReference type="EMBL" id="HBEU01000961">
    <property type="protein sequence ID" value="CAD8574492.1"/>
    <property type="molecule type" value="Transcribed_RNA"/>
</dbReference>
<evidence type="ECO:0000313" key="3">
    <source>
        <dbReference type="EMBL" id="CAD8574492.1"/>
    </source>
</evidence>
<dbReference type="AlphaFoldDB" id="A0A7S0PK41"/>
<accession>A0A7S0PK41</accession>
<dbReference type="InterPro" id="IPR019656">
    <property type="entry name" value="Uncharacterised_Ycf34"/>
</dbReference>
<keyword evidence="2" id="KW-0732">Signal</keyword>
<feature type="region of interest" description="Disordered" evidence="1">
    <location>
        <begin position="66"/>
        <end position="98"/>
    </location>
</feature>
<sequence>MRSFLNGTCVVFLCAFLFSANAFCRVALRDTFVKNRVALNCICINCSRVMNCQAYHFVETKHEQPHMNEKPTFKPRDGNPKIDVHIRNSRSGDSRDFDPTNSVIDMDGIVSTEYDVVACDDYQEEIGVWVRNMPEEIKLANPDFVPP</sequence>